<sequence>MGNLCTHHDATVVLDQQQEALTKEQQLSNPNHLNNGTDSASGGSSFFEIDHGVFIPASEHRDIKYVHRQLKYAQKEARKKKKPIFCLKTGESERHEFQSGALNHPLVIEAVETLFVTLKVEIPPGEWDTTVVEILDKRGKPLLPAIADDQLRKRNLVVVVDTLVKGLKLSSKPVPKYLSLMLEEESGKTEVLPTGKSKKVDRVAFFGVMDSKLTEGKFAEMNGVLEVEVCMYREQQLLRVRYASRVTSLGTLMKQALSQNLAKSIYYQSQEELILARMTCDQLQRSSHIIIKMEDPSQIRKTTAGRTGLRSTSLRFVPMTDLQKLHANTLVNEGRFNEATRLLSARQSARMTKGFADANLRRDSVDLTLVESWWS</sequence>
<reference evidence="1" key="1">
    <citation type="submission" date="2023-08" db="EMBL/GenBank/DDBJ databases">
        <authorList>
            <person name="Audoor S."/>
            <person name="Bilcke G."/>
        </authorList>
    </citation>
    <scope>NUCLEOTIDE SEQUENCE</scope>
</reference>
<accession>A0AAD2FGT0</accession>
<evidence type="ECO:0000313" key="2">
    <source>
        <dbReference type="Proteomes" id="UP001295423"/>
    </source>
</evidence>
<dbReference type="Proteomes" id="UP001295423">
    <property type="component" value="Unassembled WGS sequence"/>
</dbReference>
<keyword evidence="2" id="KW-1185">Reference proteome</keyword>
<proteinExistence type="predicted"/>
<dbReference type="AlphaFoldDB" id="A0AAD2FGT0"/>
<protein>
    <submittedName>
        <fullName evidence="1">Uncharacterized protein</fullName>
    </submittedName>
</protein>
<organism evidence="1 2">
    <name type="scientific">Cylindrotheca closterium</name>
    <dbReference type="NCBI Taxonomy" id="2856"/>
    <lineage>
        <taxon>Eukaryota</taxon>
        <taxon>Sar</taxon>
        <taxon>Stramenopiles</taxon>
        <taxon>Ochrophyta</taxon>
        <taxon>Bacillariophyta</taxon>
        <taxon>Bacillariophyceae</taxon>
        <taxon>Bacillariophycidae</taxon>
        <taxon>Bacillariales</taxon>
        <taxon>Bacillariaceae</taxon>
        <taxon>Cylindrotheca</taxon>
    </lineage>
</organism>
<name>A0AAD2FGT0_9STRA</name>
<gene>
    <name evidence="1" type="ORF">CYCCA115_LOCUS2008</name>
</gene>
<dbReference type="EMBL" id="CAKOGP040000113">
    <property type="protein sequence ID" value="CAJ1930629.1"/>
    <property type="molecule type" value="Genomic_DNA"/>
</dbReference>
<evidence type="ECO:0000313" key="1">
    <source>
        <dbReference type="EMBL" id="CAJ1930629.1"/>
    </source>
</evidence>
<comment type="caution">
    <text evidence="1">The sequence shown here is derived from an EMBL/GenBank/DDBJ whole genome shotgun (WGS) entry which is preliminary data.</text>
</comment>